<keyword evidence="2" id="KW-1185">Reference proteome</keyword>
<proteinExistence type="predicted"/>
<dbReference type="Proteomes" id="UP001497535">
    <property type="component" value="Unassembled WGS sequence"/>
</dbReference>
<organism evidence="1 2">
    <name type="scientific">Meloidogyne enterolobii</name>
    <name type="common">Root-knot nematode worm</name>
    <name type="synonym">Meloidogyne mayaguensis</name>
    <dbReference type="NCBI Taxonomy" id="390850"/>
    <lineage>
        <taxon>Eukaryota</taxon>
        <taxon>Metazoa</taxon>
        <taxon>Ecdysozoa</taxon>
        <taxon>Nematoda</taxon>
        <taxon>Chromadorea</taxon>
        <taxon>Rhabditida</taxon>
        <taxon>Tylenchina</taxon>
        <taxon>Tylenchomorpha</taxon>
        <taxon>Tylenchoidea</taxon>
        <taxon>Meloidogynidae</taxon>
        <taxon>Meloidogyninae</taxon>
        <taxon>Meloidogyne</taxon>
    </lineage>
</organism>
<sequence>MKSKITTTGTSFLKFSDTQGRETILIRVSPRVFWVGCVGDRGCREELQNSGRGFAKKIIGIVAWRMGSYNNSNGNQNPSILKNNYNDDNS</sequence>
<dbReference type="EMBL" id="CAVMJV010000033">
    <property type="protein sequence ID" value="CAK5077817.1"/>
    <property type="molecule type" value="Genomic_DNA"/>
</dbReference>
<evidence type="ECO:0000313" key="1">
    <source>
        <dbReference type="EMBL" id="CAK5077817.1"/>
    </source>
</evidence>
<comment type="caution">
    <text evidence="1">The sequence shown here is derived from an EMBL/GenBank/DDBJ whole genome shotgun (WGS) entry which is preliminary data.</text>
</comment>
<reference evidence="1" key="1">
    <citation type="submission" date="2023-11" db="EMBL/GenBank/DDBJ databases">
        <authorList>
            <person name="Poullet M."/>
        </authorList>
    </citation>
    <scope>NUCLEOTIDE SEQUENCE</scope>
    <source>
        <strain evidence="1">E1834</strain>
    </source>
</reference>
<protein>
    <submittedName>
        <fullName evidence="1">Uncharacterized protein</fullName>
    </submittedName>
</protein>
<gene>
    <name evidence="1" type="ORF">MENTE1834_LOCUS24770</name>
</gene>
<evidence type="ECO:0000313" key="2">
    <source>
        <dbReference type="Proteomes" id="UP001497535"/>
    </source>
</evidence>
<name>A0ACB0ZFJ7_MELEN</name>
<accession>A0ACB0ZFJ7</accession>